<feature type="transmembrane region" description="Helical" evidence="1">
    <location>
        <begin position="36"/>
        <end position="54"/>
    </location>
</feature>
<feature type="transmembrane region" description="Helical" evidence="1">
    <location>
        <begin position="92"/>
        <end position="108"/>
    </location>
</feature>
<dbReference type="EMBL" id="LCOY01000016">
    <property type="protein sequence ID" value="KKU87935.1"/>
    <property type="molecule type" value="Genomic_DNA"/>
</dbReference>
<reference evidence="2 3" key="1">
    <citation type="journal article" date="2015" name="Nature">
        <title>rRNA introns, odd ribosomes, and small enigmatic genomes across a large radiation of phyla.</title>
        <authorList>
            <person name="Brown C.T."/>
            <person name="Hug L.A."/>
            <person name="Thomas B.C."/>
            <person name="Sharon I."/>
            <person name="Castelle C.J."/>
            <person name="Singh A."/>
            <person name="Wilkins M.J."/>
            <person name="Williams K.H."/>
            <person name="Banfield J.F."/>
        </authorList>
    </citation>
    <scope>NUCLEOTIDE SEQUENCE [LARGE SCALE GENOMIC DNA]</scope>
</reference>
<accession>A0A0G1X0G6</accession>
<organism evidence="2 3">
    <name type="scientific">Candidatus Gottesmanbacteria bacterium GW2011_GWA2_47_9</name>
    <dbReference type="NCBI Taxonomy" id="1618445"/>
    <lineage>
        <taxon>Bacteria</taxon>
        <taxon>Candidatus Gottesmaniibacteriota</taxon>
    </lineage>
</organism>
<dbReference type="AlphaFoldDB" id="A0A0G1X0G6"/>
<comment type="caution">
    <text evidence="2">The sequence shown here is derived from an EMBL/GenBank/DDBJ whole genome shotgun (WGS) entry which is preliminary data.</text>
</comment>
<keyword evidence="1" id="KW-1133">Transmembrane helix</keyword>
<evidence type="ECO:0000313" key="3">
    <source>
        <dbReference type="Proteomes" id="UP000034739"/>
    </source>
</evidence>
<proteinExistence type="predicted"/>
<feature type="transmembrane region" description="Helical" evidence="1">
    <location>
        <begin position="6"/>
        <end position="24"/>
    </location>
</feature>
<name>A0A0G1X0G6_9BACT</name>
<feature type="transmembrane region" description="Helical" evidence="1">
    <location>
        <begin position="167"/>
        <end position="186"/>
    </location>
</feature>
<gene>
    <name evidence="2" type="ORF">UY16_C0016G0027</name>
</gene>
<dbReference type="Proteomes" id="UP000034739">
    <property type="component" value="Unassembled WGS sequence"/>
</dbReference>
<protein>
    <submittedName>
        <fullName evidence="2">Uncharacterized protein</fullName>
    </submittedName>
</protein>
<evidence type="ECO:0000256" key="1">
    <source>
        <dbReference type="SAM" id="Phobius"/>
    </source>
</evidence>
<keyword evidence="1" id="KW-0472">Membrane</keyword>
<sequence>MLTIKYLIGVIAVLLTFVGYVPYIRDTIKGKTKPHVYSWFLWGFVTIIAFALQVSGNAGIGSLVTLAAALVSFVIFALGLRNGKKDITKADTAFFIAALIAIVIWVFAKQPVLSVILISTIEMLGFVPTVRKSWNKPHSETLFTYALNAFRHGLSIFALQRYSIVTWLYPVTWTLANGLFSIILLIRRRKLLV</sequence>
<keyword evidence="1" id="KW-0812">Transmembrane</keyword>
<evidence type="ECO:0000313" key="2">
    <source>
        <dbReference type="EMBL" id="KKU87935.1"/>
    </source>
</evidence>
<feature type="transmembrane region" description="Helical" evidence="1">
    <location>
        <begin position="60"/>
        <end position="80"/>
    </location>
</feature>